<gene>
    <name evidence="2" type="ORF">H3232_03900</name>
</gene>
<protein>
    <submittedName>
        <fullName evidence="2">DUF262 domain-containing protein</fullName>
    </submittedName>
</protein>
<evidence type="ECO:0000259" key="1">
    <source>
        <dbReference type="Pfam" id="PF03235"/>
    </source>
</evidence>
<accession>A0ABR5ZX84</accession>
<organism evidence="2 3">
    <name type="scientific">Aerococcus urinaeequi</name>
    <dbReference type="NCBI Taxonomy" id="51665"/>
    <lineage>
        <taxon>Bacteria</taxon>
        <taxon>Bacillati</taxon>
        <taxon>Bacillota</taxon>
        <taxon>Bacilli</taxon>
        <taxon>Lactobacillales</taxon>
        <taxon>Aerococcaceae</taxon>
        <taxon>Aerococcus</taxon>
    </lineage>
</organism>
<evidence type="ECO:0000313" key="2">
    <source>
        <dbReference type="EMBL" id="MBA5746353.1"/>
    </source>
</evidence>
<reference evidence="2 3" key="1">
    <citation type="submission" date="2020-07" db="EMBL/GenBank/DDBJ databases">
        <title>Draft Genome Sequences of Lactobacillales Isolated from the International Space Station.</title>
        <authorList>
            <person name="Bharadwaj A.R."/>
            <person name="Singh N.K."/>
            <person name="Wood J.M."/>
            <person name="Debieu M."/>
            <person name="O'Hara N.B."/>
            <person name="Karouia F."/>
            <person name="Mason C.E."/>
            <person name="Venkateswaran K."/>
        </authorList>
    </citation>
    <scope>NUCLEOTIDE SEQUENCE [LARGE SCALE GENOMIC DNA]</scope>
    <source>
        <strain evidence="2 3">151250015-1-258-55</strain>
    </source>
</reference>
<proteinExistence type="predicted"/>
<dbReference type="PANTHER" id="PTHR39639:SF1">
    <property type="entry name" value="DUF262 DOMAIN-CONTAINING PROTEIN"/>
    <property type="match status" value="1"/>
</dbReference>
<name>A0ABR5ZX84_9LACT</name>
<feature type="domain" description="GmrSD restriction endonucleases N-terminal" evidence="1">
    <location>
        <begin position="50"/>
        <end position="194"/>
    </location>
</feature>
<dbReference type="EMBL" id="JACGAN010000005">
    <property type="protein sequence ID" value="MBA5746353.1"/>
    <property type="molecule type" value="Genomic_DNA"/>
</dbReference>
<dbReference type="RefSeq" id="WP_182023199.1">
    <property type="nucleotide sequence ID" value="NZ_JACGAM010000005.1"/>
</dbReference>
<dbReference type="Proteomes" id="UP000540056">
    <property type="component" value="Unassembled WGS sequence"/>
</dbReference>
<sequence>MSNISVSFKKDKSYNFIPHYSSDEIDYKYKAGEKRLVTEQGRYPLDSLDTILNKSIQLNPEYQRSFVWDNLQKSRLIESFIMNIPIPPVFLYEVEFAKYEVMDGRQRLTTIRDFYSDAFVLEGLEIWKELNGMTYSQLPENIKLGIDRRYISTIVILNETAQTEEEAFELKQYVFERLNTGGTKLSDQEIRNAIMRGPMNDFCKKTALESEKFHSIWNIKKLDDYYLKENENDKYIRMEDVELILRFFAYRQLDENPRTTVKEILDLYLKEANEQINKSEQFDEMRLLFEKTLELQLNIFGDKLFKLYTYKKNVGEFTWNNKITKLLYDPMNIIFSRYIQDNKNVLIKADINFEKELENLFRENQDTFNGRNNSKLNVLDRVKLFEDFFKLTLQVTTNE</sequence>
<dbReference type="Pfam" id="PF03235">
    <property type="entry name" value="GmrSD_N"/>
    <property type="match status" value="1"/>
</dbReference>
<keyword evidence="3" id="KW-1185">Reference proteome</keyword>
<comment type="caution">
    <text evidence="2">The sequence shown here is derived from an EMBL/GenBank/DDBJ whole genome shotgun (WGS) entry which is preliminary data.</text>
</comment>
<dbReference type="InterPro" id="IPR004919">
    <property type="entry name" value="GmrSD_N"/>
</dbReference>
<evidence type="ECO:0000313" key="3">
    <source>
        <dbReference type="Proteomes" id="UP000540056"/>
    </source>
</evidence>
<dbReference type="PANTHER" id="PTHR39639">
    <property type="entry name" value="CHROMOSOME 16, WHOLE GENOME SHOTGUN SEQUENCE"/>
    <property type="match status" value="1"/>
</dbReference>